<comment type="caution">
    <text evidence="5">The sequence shown here is derived from an EMBL/GenBank/DDBJ whole genome shotgun (WGS) entry which is preliminary data.</text>
</comment>
<dbReference type="GO" id="GO:0007155">
    <property type="term" value="P:cell adhesion"/>
    <property type="evidence" value="ECO:0007669"/>
    <property type="project" value="TreeGrafter"/>
</dbReference>
<evidence type="ECO:0000256" key="1">
    <source>
        <dbReference type="ARBA" id="ARBA00022729"/>
    </source>
</evidence>
<dbReference type="Proteomes" id="UP000708208">
    <property type="component" value="Unassembled WGS sequence"/>
</dbReference>
<dbReference type="OrthoDB" id="6090599at2759"/>
<evidence type="ECO:0000313" key="5">
    <source>
        <dbReference type="EMBL" id="CAG7830856.1"/>
    </source>
</evidence>
<dbReference type="InterPro" id="IPR044004">
    <property type="entry name" value="TSP1_spondin_dom"/>
</dbReference>
<keyword evidence="6" id="KW-1185">Reference proteome</keyword>
<proteinExistence type="predicted"/>
<evidence type="ECO:0000259" key="4">
    <source>
        <dbReference type="PROSITE" id="PS51020"/>
    </source>
</evidence>
<organism evidence="5 6">
    <name type="scientific">Allacma fusca</name>
    <dbReference type="NCBI Taxonomy" id="39272"/>
    <lineage>
        <taxon>Eukaryota</taxon>
        <taxon>Metazoa</taxon>
        <taxon>Ecdysozoa</taxon>
        <taxon>Arthropoda</taxon>
        <taxon>Hexapoda</taxon>
        <taxon>Collembola</taxon>
        <taxon>Symphypleona</taxon>
        <taxon>Sminthuridae</taxon>
        <taxon>Allacma</taxon>
    </lineage>
</organism>
<evidence type="ECO:0000256" key="3">
    <source>
        <dbReference type="ARBA" id="ARBA00023180"/>
    </source>
</evidence>
<dbReference type="NCBIfam" id="NF038123">
    <property type="entry name" value="NF038123_dom"/>
    <property type="match status" value="1"/>
</dbReference>
<dbReference type="PROSITE" id="PS50092">
    <property type="entry name" value="TSP1"/>
    <property type="match status" value="1"/>
</dbReference>
<dbReference type="InterPro" id="IPR009465">
    <property type="entry name" value="Spondin_N"/>
</dbReference>
<evidence type="ECO:0000256" key="2">
    <source>
        <dbReference type="ARBA" id="ARBA00023157"/>
    </source>
</evidence>
<sequence length="382" mass="42861">MKCSSFPGLLVTFSFVSSFFLFITIVCSVNSCKDDRLIVYRVVLNTFWSRQRFPKHYPEWRPPASFSRLIGRSHASPLQNFYELDKVASEGMKIFAETGASDVLDELSQGEGGIFDEFNAPPIPQGVGRTEAEFFVDGNHSRVSLISRIVPSPDWFVGLSSFNLCSNGRWIDNVTLEEYPFDAGTDNGFTFTSPNWPTEPRSKISRLTSKQPNHPASSFYYPEREVLPPIASFQFLKVKEYELSQVFHHPEPETVISSNDVIDPESRPIESNLKSATAASSVSNGPIAFNSVSEYLPDKILSKKKDKKHKLKKFRPPRDCRVSEWGPWSPCSKSCGIGEMIRTRTVIVHPRRGGRPCLPLKDATFCGSARSCGRVSGKLFLP</sequence>
<dbReference type="InterPro" id="IPR051418">
    <property type="entry name" value="Spondin/Thrombospondin_T1"/>
</dbReference>
<evidence type="ECO:0000313" key="6">
    <source>
        <dbReference type="Proteomes" id="UP000708208"/>
    </source>
</evidence>
<reference evidence="5" key="1">
    <citation type="submission" date="2021-06" db="EMBL/GenBank/DDBJ databases">
        <authorList>
            <person name="Hodson N. C."/>
            <person name="Mongue J. A."/>
            <person name="Jaron S. K."/>
        </authorList>
    </citation>
    <scope>NUCLEOTIDE SEQUENCE</scope>
</reference>
<feature type="domain" description="Spondin" evidence="4">
    <location>
        <begin position="28"/>
        <end position="215"/>
    </location>
</feature>
<name>A0A8J2LYQ7_9HEXA</name>
<dbReference type="PROSITE" id="PS51020">
    <property type="entry name" value="SPONDIN"/>
    <property type="match status" value="1"/>
</dbReference>
<dbReference type="EMBL" id="CAJVCH010557887">
    <property type="protein sequence ID" value="CAG7830856.1"/>
    <property type="molecule type" value="Genomic_DNA"/>
</dbReference>
<accession>A0A8J2LYQ7</accession>
<gene>
    <name evidence="5" type="ORF">AFUS01_LOCUS40630</name>
</gene>
<dbReference type="SMART" id="SM00209">
    <property type="entry name" value="TSP1"/>
    <property type="match status" value="1"/>
</dbReference>
<keyword evidence="1" id="KW-0732">Signal</keyword>
<dbReference type="PANTHER" id="PTHR11311">
    <property type="entry name" value="SPONDIN"/>
    <property type="match status" value="1"/>
</dbReference>
<dbReference type="AlphaFoldDB" id="A0A8J2LYQ7"/>
<dbReference type="FunFam" id="2.20.100.10:FF:000026">
    <property type="entry name" value="Spondin 1"/>
    <property type="match status" value="1"/>
</dbReference>
<dbReference type="Pfam" id="PF06468">
    <property type="entry name" value="Spond_N"/>
    <property type="match status" value="1"/>
</dbReference>
<dbReference type="Pfam" id="PF19028">
    <property type="entry name" value="TSP1_spondin"/>
    <property type="match status" value="1"/>
</dbReference>
<keyword evidence="3" id="KW-0325">Glycoprotein</keyword>
<dbReference type="PANTHER" id="PTHR11311:SF15">
    <property type="entry name" value="SPONDIN-2"/>
    <property type="match status" value="1"/>
</dbReference>
<keyword evidence="2" id="KW-1015">Disulfide bond</keyword>
<dbReference type="InterPro" id="IPR000884">
    <property type="entry name" value="TSP1_rpt"/>
</dbReference>
<protein>
    <recommendedName>
        <fullName evidence="4">Spondin domain-containing protein</fullName>
    </recommendedName>
</protein>
<dbReference type="GO" id="GO:0031012">
    <property type="term" value="C:extracellular matrix"/>
    <property type="evidence" value="ECO:0007669"/>
    <property type="project" value="TreeGrafter"/>
</dbReference>